<sequence length="68" mass="7635">MQLIEISEIEKVIENLEARANRRREDALTVPPLGPTYTGMAFVTDELVAELKDLVRQHAKTFTPPTAV</sequence>
<proteinExistence type="predicted"/>
<gene>
    <name evidence="1" type="ORF">STPYR_12741</name>
</gene>
<dbReference type="AlphaFoldDB" id="A0A1Y5Q658"/>
<protein>
    <submittedName>
        <fullName evidence="1">Uncharacterized protein</fullName>
    </submittedName>
</protein>
<organism evidence="1">
    <name type="scientific">uncultured Stenotrophomonas sp</name>
    <dbReference type="NCBI Taxonomy" id="165438"/>
    <lineage>
        <taxon>Bacteria</taxon>
        <taxon>Pseudomonadati</taxon>
        <taxon>Pseudomonadota</taxon>
        <taxon>Gammaproteobacteria</taxon>
        <taxon>Lysobacterales</taxon>
        <taxon>Lysobacteraceae</taxon>
        <taxon>Stenotrophomonas</taxon>
        <taxon>environmental samples</taxon>
    </lineage>
</organism>
<accession>A0A1Y5Q658</accession>
<name>A0A1Y5Q658_9GAMM</name>
<reference evidence="1" key="1">
    <citation type="submission" date="2016-03" db="EMBL/GenBank/DDBJ databases">
        <authorList>
            <person name="Ploux O."/>
        </authorList>
    </citation>
    <scope>NUCLEOTIDE SEQUENCE</scope>
    <source>
        <strain evidence="1">UC10</strain>
    </source>
</reference>
<dbReference type="EMBL" id="FLTS01000001">
    <property type="protein sequence ID" value="SBV37798.1"/>
    <property type="molecule type" value="Genomic_DNA"/>
</dbReference>
<evidence type="ECO:0000313" key="1">
    <source>
        <dbReference type="EMBL" id="SBV37798.1"/>
    </source>
</evidence>